<feature type="signal peptide" evidence="7">
    <location>
        <begin position="1"/>
        <end position="21"/>
    </location>
</feature>
<keyword evidence="4 5" id="KW-0413">Isomerase</keyword>
<dbReference type="Proteomes" id="UP000245391">
    <property type="component" value="Unassembled WGS sequence"/>
</dbReference>
<organism evidence="9 10">
    <name type="scientific">Pedobacter paludis</name>
    <dbReference type="NCBI Taxonomy" id="2203212"/>
    <lineage>
        <taxon>Bacteria</taxon>
        <taxon>Pseudomonadati</taxon>
        <taxon>Bacteroidota</taxon>
        <taxon>Sphingobacteriia</taxon>
        <taxon>Sphingobacteriales</taxon>
        <taxon>Sphingobacteriaceae</taxon>
        <taxon>Pedobacter</taxon>
    </lineage>
</organism>
<evidence type="ECO:0000256" key="1">
    <source>
        <dbReference type="ARBA" id="ARBA00000971"/>
    </source>
</evidence>
<dbReference type="PANTHER" id="PTHR43811:SF19">
    <property type="entry name" value="39 KDA FK506-BINDING NUCLEAR PROTEIN"/>
    <property type="match status" value="1"/>
</dbReference>
<dbReference type="PROSITE" id="PS50059">
    <property type="entry name" value="FKBP_PPIASE"/>
    <property type="match status" value="1"/>
</dbReference>
<evidence type="ECO:0000256" key="4">
    <source>
        <dbReference type="ARBA" id="ARBA00023235"/>
    </source>
</evidence>
<feature type="chain" id="PRO_5016460581" description="Peptidyl-prolyl cis-trans isomerase" evidence="7">
    <location>
        <begin position="22"/>
        <end position="148"/>
    </location>
</feature>
<gene>
    <name evidence="9" type="ORF">DF947_14930</name>
</gene>
<dbReference type="SUPFAM" id="SSF54534">
    <property type="entry name" value="FKBP-like"/>
    <property type="match status" value="1"/>
</dbReference>
<evidence type="ECO:0000256" key="6">
    <source>
        <dbReference type="RuleBase" id="RU003915"/>
    </source>
</evidence>
<name>A0A317EXK0_9SPHI</name>
<evidence type="ECO:0000313" key="9">
    <source>
        <dbReference type="EMBL" id="PWS31142.1"/>
    </source>
</evidence>
<dbReference type="EMBL" id="QGNY01000005">
    <property type="protein sequence ID" value="PWS31142.1"/>
    <property type="molecule type" value="Genomic_DNA"/>
</dbReference>
<feature type="domain" description="PPIase FKBP-type" evidence="8">
    <location>
        <begin position="65"/>
        <end position="148"/>
    </location>
</feature>
<dbReference type="AlphaFoldDB" id="A0A317EXK0"/>
<evidence type="ECO:0000313" key="10">
    <source>
        <dbReference type="Proteomes" id="UP000245391"/>
    </source>
</evidence>
<keyword evidence="7" id="KW-0732">Signal</keyword>
<proteinExistence type="inferred from homology"/>
<dbReference type="InterPro" id="IPR001179">
    <property type="entry name" value="PPIase_FKBP_dom"/>
</dbReference>
<evidence type="ECO:0000256" key="2">
    <source>
        <dbReference type="ARBA" id="ARBA00006577"/>
    </source>
</evidence>
<dbReference type="PROSITE" id="PS51257">
    <property type="entry name" value="PROKAR_LIPOPROTEIN"/>
    <property type="match status" value="1"/>
</dbReference>
<dbReference type="OrthoDB" id="669809at2"/>
<accession>A0A317EXK0</accession>
<keyword evidence="10" id="KW-1185">Reference proteome</keyword>
<dbReference type="Pfam" id="PF00254">
    <property type="entry name" value="FKBP_C"/>
    <property type="match status" value="1"/>
</dbReference>
<sequence length="148" mass="16179">MVKFKYLSVILLFVFALSSCKKDEDAEKQITKYIQQNNINAVKDPSGLYYQIIKPGSGTTTINSNTSITIKYEGKLLDGTVIDNGGGKENTFRLGDLIEGWKIGIPKIQKGGEIRLIIPPTLGYGSRNAGPIPANSVLDFNIQLTNAQ</sequence>
<evidence type="ECO:0000256" key="5">
    <source>
        <dbReference type="PROSITE-ProRule" id="PRU00277"/>
    </source>
</evidence>
<evidence type="ECO:0000256" key="3">
    <source>
        <dbReference type="ARBA" id="ARBA00023110"/>
    </source>
</evidence>
<dbReference type="GO" id="GO:0003755">
    <property type="term" value="F:peptidyl-prolyl cis-trans isomerase activity"/>
    <property type="evidence" value="ECO:0007669"/>
    <property type="project" value="UniProtKB-UniRule"/>
</dbReference>
<evidence type="ECO:0000256" key="7">
    <source>
        <dbReference type="SAM" id="SignalP"/>
    </source>
</evidence>
<keyword evidence="3 5" id="KW-0697">Rotamase</keyword>
<reference evidence="10" key="1">
    <citation type="submission" date="2018-05" db="EMBL/GenBank/DDBJ databases">
        <title>Pedobacter paludis sp. nov., isolated from wetland soil.</title>
        <authorList>
            <person name="Zhang Y."/>
        </authorList>
    </citation>
    <scope>NUCLEOTIDE SEQUENCE [LARGE SCALE GENOMIC DNA]</scope>
    <source>
        <strain evidence="10">R-8</strain>
    </source>
</reference>
<dbReference type="InterPro" id="IPR046357">
    <property type="entry name" value="PPIase_dom_sf"/>
</dbReference>
<dbReference type="PANTHER" id="PTHR43811">
    <property type="entry name" value="FKBP-TYPE PEPTIDYL-PROLYL CIS-TRANS ISOMERASE FKPA"/>
    <property type="match status" value="1"/>
</dbReference>
<dbReference type="Gene3D" id="3.10.50.40">
    <property type="match status" value="1"/>
</dbReference>
<protein>
    <recommendedName>
        <fullName evidence="6">Peptidyl-prolyl cis-trans isomerase</fullName>
        <ecNumber evidence="6">5.2.1.8</ecNumber>
    </recommendedName>
</protein>
<comment type="similarity">
    <text evidence="2 6">Belongs to the FKBP-type PPIase family.</text>
</comment>
<evidence type="ECO:0000259" key="8">
    <source>
        <dbReference type="PROSITE" id="PS50059"/>
    </source>
</evidence>
<comment type="catalytic activity">
    <reaction evidence="1 5 6">
        <text>[protein]-peptidylproline (omega=180) = [protein]-peptidylproline (omega=0)</text>
        <dbReference type="Rhea" id="RHEA:16237"/>
        <dbReference type="Rhea" id="RHEA-COMP:10747"/>
        <dbReference type="Rhea" id="RHEA-COMP:10748"/>
        <dbReference type="ChEBI" id="CHEBI:83833"/>
        <dbReference type="ChEBI" id="CHEBI:83834"/>
        <dbReference type="EC" id="5.2.1.8"/>
    </reaction>
</comment>
<comment type="caution">
    <text evidence="9">The sequence shown here is derived from an EMBL/GenBank/DDBJ whole genome shotgun (WGS) entry which is preliminary data.</text>
</comment>
<dbReference type="EC" id="5.2.1.8" evidence="6"/>